<evidence type="ECO:0008006" key="5">
    <source>
        <dbReference type="Google" id="ProtNLM"/>
    </source>
</evidence>
<feature type="compositionally biased region" description="Basic and acidic residues" evidence="1">
    <location>
        <begin position="719"/>
        <end position="728"/>
    </location>
</feature>
<feature type="compositionally biased region" description="Polar residues" evidence="1">
    <location>
        <begin position="41"/>
        <end position="55"/>
    </location>
</feature>
<dbReference type="EMBL" id="LGTL01000007">
    <property type="protein sequence ID" value="KPA80833.1"/>
    <property type="molecule type" value="Genomic_DNA"/>
</dbReference>
<dbReference type="RefSeq" id="XP_015659272.1">
    <property type="nucleotide sequence ID" value="XM_015801871.1"/>
</dbReference>
<accession>A0A0N0DVT7</accession>
<gene>
    <name evidence="3" type="ORF">ABB37_04260</name>
</gene>
<dbReference type="Proteomes" id="UP000037923">
    <property type="component" value="Unassembled WGS sequence"/>
</dbReference>
<evidence type="ECO:0000313" key="4">
    <source>
        <dbReference type="Proteomes" id="UP000037923"/>
    </source>
</evidence>
<dbReference type="VEuPathDB" id="TriTrypDB:LpyrH10_07_0670"/>
<dbReference type="InterPro" id="IPR051187">
    <property type="entry name" value="Pre-mRNA_3'-end_processing_reg"/>
</dbReference>
<reference evidence="3 4" key="1">
    <citation type="submission" date="2015-07" db="EMBL/GenBank/DDBJ databases">
        <title>High-quality genome of monoxenous trypanosomatid Leptomonas pyrrhocoris.</title>
        <authorList>
            <person name="Flegontov P."/>
            <person name="Butenko A."/>
            <person name="Firsov S."/>
            <person name="Vlcek C."/>
            <person name="Logacheva M.D."/>
            <person name="Field M."/>
            <person name="Filatov D."/>
            <person name="Flegontova O."/>
            <person name="Gerasimov E."/>
            <person name="Jackson A.P."/>
            <person name="Kelly S."/>
            <person name="Opperdoes F."/>
            <person name="O'Reilly A."/>
            <person name="Votypka J."/>
            <person name="Yurchenko V."/>
            <person name="Lukes J."/>
        </authorList>
    </citation>
    <scope>NUCLEOTIDE SEQUENCE [LARGE SCALE GENOMIC DNA]</scope>
    <source>
        <strain evidence="3">H10</strain>
    </source>
</reference>
<dbReference type="OrthoDB" id="264985at2759"/>
<feature type="compositionally biased region" description="Basic residues" evidence="1">
    <location>
        <begin position="766"/>
        <end position="780"/>
    </location>
</feature>
<keyword evidence="4" id="KW-1185">Reference proteome</keyword>
<dbReference type="AlphaFoldDB" id="A0A0N0DVT7"/>
<evidence type="ECO:0000313" key="3">
    <source>
        <dbReference type="EMBL" id="KPA80834.1"/>
    </source>
</evidence>
<dbReference type="OMA" id="CCAPCCG"/>
<keyword evidence="2" id="KW-0472">Membrane</keyword>
<feature type="compositionally biased region" description="Low complexity" evidence="1">
    <location>
        <begin position="865"/>
        <end position="878"/>
    </location>
</feature>
<feature type="region of interest" description="Disordered" evidence="1">
    <location>
        <begin position="692"/>
        <end position="919"/>
    </location>
</feature>
<feature type="compositionally biased region" description="Basic and acidic residues" evidence="1">
    <location>
        <begin position="898"/>
        <end position="919"/>
    </location>
</feature>
<keyword evidence="2" id="KW-0812">Transmembrane</keyword>
<comment type="caution">
    <text evidence="3">The sequence shown here is derived from an EMBL/GenBank/DDBJ whole genome shotgun (WGS) entry which is preliminary data.</text>
</comment>
<feature type="region of interest" description="Disordered" evidence="1">
    <location>
        <begin position="252"/>
        <end position="278"/>
    </location>
</feature>
<feature type="transmembrane region" description="Helical" evidence="2">
    <location>
        <begin position="358"/>
        <end position="378"/>
    </location>
</feature>
<dbReference type="PANTHER" id="PTHR13484:SF0">
    <property type="entry name" value="PRE-MRNA 3'-END-PROCESSING FACTOR FIP1"/>
    <property type="match status" value="1"/>
</dbReference>
<feature type="compositionally biased region" description="Low complexity" evidence="1">
    <location>
        <begin position="755"/>
        <end position="765"/>
    </location>
</feature>
<protein>
    <recommendedName>
        <fullName evidence="5">Transmembrane protein</fullName>
    </recommendedName>
</protein>
<feature type="compositionally biased region" description="Polar residues" evidence="1">
    <location>
        <begin position="738"/>
        <end position="751"/>
    </location>
</feature>
<sequence length="919" mass="97827">MLEQSIMSRSPSGQWYPQQQQLPYASPQAYGNVAGHPPGASQWSPMSGNAASTMSPGGANATLGNSGLFNSTSGNFWSANPGAVQGGGVGASVQADGSRCNSSAPAAAALTPQQLMMQQRMMPGQDQCCATCCGPTSGCCGPTSGCCGPTGGCCGPTGGCCPVPGEPVDPFCCAAPMLGQEAPCYVTIYNCFDWTFLLACLLFIATVVGFAVVVATKQRDDIFKKFDARNTTELDAAMKPYIIWMNGNSTNHTDSGSSSSVDSSRSSRSSGSSGSTTITTTVKPPALVVMDQLAPVVQSVTSAVADAVLMAAARDSTAHNCTQRKLLGSFGVLCMEDSMYANTFAVQLSSWTNARDTLWFLAMVYSGFTLLYALLINAQRHPSGGVGMAGANALPTISPQEQEEFMKMTPQQQQAFMMEYQQRVASVQQQNPQVGFTQPPGSGCCGSDSGVEFYDTPFYEFVRLAWFVSGLTAFVWTCNLFISFWAFSNFYIQNTSGPLRVFWSDYTRKMNGSLVMVTVFLAWPLCSFALDLVLWLIGVLPWLVIRSTCKRGVEMYRPALPLSQLPMYIRADMFFLDFQDVKRLGFSRQAWMMLTGSDRPFMDCCEDPTVDKDPAMTQLMQMRLQWQQSMMSMIPPWMQQAGMGAGTPMNYQQQQQQMMAMMGAAGGGAESARSHSGTPATVATNGALLIPANSSSASPAEYPVEEAEMKTHRRRRRSTRDNLRHRDPASANVGAGATPNSNGQGMEQTSLGMPAANNGGAAANSSRHRRRHRSKSRSRSKAAFESGAATPVPPGSDAAVAASAGGNSPGATLRHRRRHSHSKEAGAARGASPMPPVPPPIPAPPADEGESGGGHHRRHSRSRSRSNAAGAGEAAAAAAGGGGGADTQHRHRRHSHSRSREKQSGKAAAAKDLDALLQL</sequence>
<dbReference type="GO" id="GO:0005847">
    <property type="term" value="C:mRNA cleavage and polyadenylation specificity factor complex"/>
    <property type="evidence" value="ECO:0007669"/>
    <property type="project" value="TreeGrafter"/>
</dbReference>
<evidence type="ECO:0000256" key="1">
    <source>
        <dbReference type="SAM" id="MobiDB-lite"/>
    </source>
</evidence>
<feature type="compositionally biased region" description="Pro residues" evidence="1">
    <location>
        <begin position="833"/>
        <end position="845"/>
    </location>
</feature>
<organism evidence="3 4">
    <name type="scientific">Leptomonas pyrrhocoris</name>
    <name type="common">Firebug parasite</name>
    <dbReference type="NCBI Taxonomy" id="157538"/>
    <lineage>
        <taxon>Eukaryota</taxon>
        <taxon>Discoba</taxon>
        <taxon>Euglenozoa</taxon>
        <taxon>Kinetoplastea</taxon>
        <taxon>Metakinetoplastina</taxon>
        <taxon>Trypanosomatida</taxon>
        <taxon>Trypanosomatidae</taxon>
        <taxon>Leishmaniinae</taxon>
        <taxon>Leptomonas</taxon>
    </lineage>
</organism>
<feature type="transmembrane region" description="Helical" evidence="2">
    <location>
        <begin position="513"/>
        <end position="544"/>
    </location>
</feature>
<dbReference type="EMBL" id="LGTL01000007">
    <property type="protein sequence ID" value="KPA80834.1"/>
    <property type="molecule type" value="Genomic_DNA"/>
</dbReference>
<feature type="region of interest" description="Disordered" evidence="1">
    <location>
        <begin position="28"/>
        <end position="58"/>
    </location>
</feature>
<name>A0A0N0DVT7_LEPPY</name>
<feature type="compositionally biased region" description="Low complexity" evidence="1">
    <location>
        <begin position="795"/>
        <end position="811"/>
    </location>
</feature>
<dbReference type="PANTHER" id="PTHR13484">
    <property type="entry name" value="FIP1-LIKE 1 PROTEIN"/>
    <property type="match status" value="1"/>
</dbReference>
<proteinExistence type="predicted"/>
<feature type="transmembrane region" description="Helical" evidence="2">
    <location>
        <begin position="464"/>
        <end position="492"/>
    </location>
</feature>
<keyword evidence="2" id="KW-1133">Transmembrane helix</keyword>
<feature type="transmembrane region" description="Helical" evidence="2">
    <location>
        <begin position="194"/>
        <end position="215"/>
    </location>
</feature>
<dbReference type="GeneID" id="26904551"/>
<dbReference type="RefSeq" id="XP_015659273.1">
    <property type="nucleotide sequence ID" value="XM_015801872.1"/>
</dbReference>
<feature type="compositionally biased region" description="Basic residues" evidence="1">
    <location>
        <begin position="854"/>
        <end position="864"/>
    </location>
</feature>
<evidence type="ECO:0000256" key="2">
    <source>
        <dbReference type="SAM" id="Phobius"/>
    </source>
</evidence>